<organism evidence="2">
    <name type="scientific">bioreactor metagenome</name>
    <dbReference type="NCBI Taxonomy" id="1076179"/>
    <lineage>
        <taxon>unclassified sequences</taxon>
        <taxon>metagenomes</taxon>
        <taxon>ecological metagenomes</taxon>
    </lineage>
</organism>
<dbReference type="InterPro" id="IPR046858">
    <property type="entry name" value="ChrB_N"/>
</dbReference>
<comment type="caution">
    <text evidence="2">The sequence shown here is derived from an EMBL/GenBank/DDBJ whole genome shotgun (WGS) entry which is preliminary data.</text>
</comment>
<dbReference type="AlphaFoldDB" id="A0A644X9X5"/>
<accession>A0A644X9X5</accession>
<feature type="domain" description="ChrB N-terminal" evidence="1">
    <location>
        <begin position="21"/>
        <end position="176"/>
    </location>
</feature>
<dbReference type="Pfam" id="PF20229">
    <property type="entry name" value="ChrB_N"/>
    <property type="match status" value="1"/>
</dbReference>
<dbReference type="EMBL" id="VSSQ01002034">
    <property type="protein sequence ID" value="MPM12879.1"/>
    <property type="molecule type" value="Genomic_DNA"/>
</dbReference>
<reference evidence="2" key="1">
    <citation type="submission" date="2019-08" db="EMBL/GenBank/DDBJ databases">
        <authorList>
            <person name="Kucharzyk K."/>
            <person name="Murdoch R.W."/>
            <person name="Higgins S."/>
            <person name="Loffler F."/>
        </authorList>
    </citation>
    <scope>NUCLEOTIDE SEQUENCE</scope>
</reference>
<evidence type="ECO:0000313" key="2">
    <source>
        <dbReference type="EMBL" id="MPM12879.1"/>
    </source>
</evidence>
<gene>
    <name evidence="2" type="ORF">SDC9_59234</name>
</gene>
<protein>
    <recommendedName>
        <fullName evidence="1">ChrB N-terminal domain-containing protein</fullName>
    </recommendedName>
</protein>
<evidence type="ECO:0000259" key="1">
    <source>
        <dbReference type="Pfam" id="PF20229"/>
    </source>
</evidence>
<proteinExistence type="predicted"/>
<sequence length="178" mass="20852">MEQNEWIAINYTLPREPSRARVSIWRKLKKIGAVSIQQSMWILPLSDENYNLLNEIKNEVFQNSGEAFVMTSSVDEDGKKIIIERLNAARDEEYGELLEQCEEFFKEIDKEIARENFTFAEIEENEEELNKLKQWNEKIIARDSFGASHREKAKLMLSKCAEALDGFCDKVYEFNEKA</sequence>
<name>A0A644X9X5_9ZZZZ</name>